<keyword evidence="4" id="KW-1185">Reference proteome</keyword>
<dbReference type="Pfam" id="PF05448">
    <property type="entry name" value="AXE1"/>
    <property type="match status" value="1"/>
</dbReference>
<dbReference type="RefSeq" id="WP_190926667.1">
    <property type="nucleotide sequence ID" value="NZ_JACXJA010000008.1"/>
</dbReference>
<dbReference type="InterPro" id="IPR008391">
    <property type="entry name" value="AXE1_dom"/>
</dbReference>
<dbReference type="Gene3D" id="3.40.50.1820">
    <property type="entry name" value="alpha/beta hydrolase"/>
    <property type="match status" value="2"/>
</dbReference>
<evidence type="ECO:0000256" key="1">
    <source>
        <dbReference type="SAM" id="Coils"/>
    </source>
</evidence>
<keyword evidence="1" id="KW-0175">Coiled coil</keyword>
<name>A0A927C8N4_9BACL</name>
<evidence type="ECO:0000313" key="3">
    <source>
        <dbReference type="EMBL" id="MBD2862092.1"/>
    </source>
</evidence>
<gene>
    <name evidence="3" type="ORF">IDH45_08870</name>
</gene>
<comment type="caution">
    <text evidence="3">The sequence shown here is derived from an EMBL/GenBank/DDBJ whole genome shotgun (WGS) entry which is preliminary data.</text>
</comment>
<dbReference type="InterPro" id="IPR050261">
    <property type="entry name" value="FrsA_esterase"/>
</dbReference>
<feature type="coiled-coil region" evidence="1">
    <location>
        <begin position="387"/>
        <end position="421"/>
    </location>
</feature>
<feature type="domain" description="Acetyl xylan esterase" evidence="2">
    <location>
        <begin position="90"/>
        <end position="246"/>
    </location>
</feature>
<accession>A0A927C8N4</accession>
<dbReference type="PANTHER" id="PTHR22946">
    <property type="entry name" value="DIENELACTONE HYDROLASE DOMAIN-CONTAINING PROTEIN-RELATED"/>
    <property type="match status" value="1"/>
</dbReference>
<dbReference type="InterPro" id="IPR029058">
    <property type="entry name" value="AB_hydrolase_fold"/>
</dbReference>
<sequence>MASIEDLQKYGLSIYNVKDQLRQWVYDRSEAAFKAGDRARDEIRTTQELEARRTFMREKWLESAGGLPSSDHPLSPVITGTVNRDGYRIEKIIFQSRPSTYVTSNMYIPDGLSGPSAAVLFLCGHSDNGKQYDTYQTVCQRLVAEGLIVFAIDPIGQGERLSYYDPTTGKAEIRPGTSDHEYAGSQSIPLGDGLARYFIHDAIRAVDYLCTRPEVDPARIGVTGNSGGGLQTSLVMLCEPRIAAAAPGTFIMNRSSYLYSGQAQDAEQVWRGMSKLGFDHEDLLLAMAPRPVLVLAVTSDFFPIEGTRRTVARTKRFWEMYGASHSPGIAEDRSTHAYTRPLADAAAEFFANHLSVPGRDTRKEIRIELLGQAELDCTKSGQVRGDYADARAVYEENGARLDELERRRAALSEETLKSEALGWLKERIYGGRERCELNPRFLKLNNVESLAPESYLWWSQEGLFNHGVAFRDERFDGKPLPVSIGLWERGTTVASEKLSWIKMTCAKGNIAFVLDVSGDGICAPSPISPYSIWNRFGTLHKLTADLFWLDDSLVAVRAYDVIRALDLAEQLPDAAAERVELYAEGRYALYAELAAALDERISGLHIENGPESVASWVRSRHYDPFDLLSTILPGMLRYFDLPDLRRWRNR</sequence>
<proteinExistence type="predicted"/>
<dbReference type="PANTHER" id="PTHR22946:SF8">
    <property type="entry name" value="ACETYL XYLAN ESTERASE DOMAIN-CONTAINING PROTEIN"/>
    <property type="match status" value="1"/>
</dbReference>
<dbReference type="AlphaFoldDB" id="A0A927C8N4"/>
<dbReference type="Proteomes" id="UP000639396">
    <property type="component" value="Unassembled WGS sequence"/>
</dbReference>
<evidence type="ECO:0000313" key="4">
    <source>
        <dbReference type="Proteomes" id="UP000639396"/>
    </source>
</evidence>
<dbReference type="EMBL" id="JACXJA010000008">
    <property type="protein sequence ID" value="MBD2862092.1"/>
    <property type="molecule type" value="Genomic_DNA"/>
</dbReference>
<dbReference type="SUPFAM" id="SSF53474">
    <property type="entry name" value="alpha/beta-Hydrolases"/>
    <property type="match status" value="1"/>
</dbReference>
<organism evidence="3 4">
    <name type="scientific">Paenibacillus oceani</name>
    <dbReference type="NCBI Taxonomy" id="2772510"/>
    <lineage>
        <taxon>Bacteria</taxon>
        <taxon>Bacillati</taxon>
        <taxon>Bacillota</taxon>
        <taxon>Bacilli</taxon>
        <taxon>Bacillales</taxon>
        <taxon>Paenibacillaceae</taxon>
        <taxon>Paenibacillus</taxon>
    </lineage>
</organism>
<evidence type="ECO:0000259" key="2">
    <source>
        <dbReference type="Pfam" id="PF05448"/>
    </source>
</evidence>
<reference evidence="3" key="1">
    <citation type="submission" date="2020-09" db="EMBL/GenBank/DDBJ databases">
        <title>A novel bacterium of genus Paenibacillus, isolated from South China Sea.</title>
        <authorList>
            <person name="Huang H."/>
            <person name="Mo K."/>
            <person name="Hu Y."/>
        </authorList>
    </citation>
    <scope>NUCLEOTIDE SEQUENCE</scope>
    <source>
        <strain evidence="3">IB182363</strain>
    </source>
</reference>
<protein>
    <submittedName>
        <fullName evidence="3">Acetylxylan esterase</fullName>
    </submittedName>
</protein>